<evidence type="ECO:0000313" key="1">
    <source>
        <dbReference type="EMBL" id="CAA9327162.1"/>
    </source>
</evidence>
<organism evidence="1">
    <name type="scientific">uncultured Cytophagales bacterium</name>
    <dbReference type="NCBI Taxonomy" id="158755"/>
    <lineage>
        <taxon>Bacteria</taxon>
        <taxon>Pseudomonadati</taxon>
        <taxon>Bacteroidota</taxon>
        <taxon>Sphingobacteriia</taxon>
        <taxon>Sphingobacteriales</taxon>
        <taxon>environmental samples</taxon>
    </lineage>
</organism>
<sequence>MVLYNEQTTPYLQPAHETLLVNILKSIGLTLDDIELVNLNNIRRVDYVEILKEKTLHQFISFGIDLRELQINVPLTAYKVQRVEEINMLLADSFHELVLNTEKKRLLWTCLKQMFLK</sequence>
<gene>
    <name evidence="1" type="ORF">AVDCRST_MAG56-7180</name>
</gene>
<name>A0A6J4LAF2_9SPHI</name>
<accession>A0A6J4LAF2</accession>
<proteinExistence type="predicted"/>
<reference evidence="1" key="1">
    <citation type="submission" date="2020-02" db="EMBL/GenBank/DDBJ databases">
        <authorList>
            <person name="Meier V. D."/>
        </authorList>
    </citation>
    <scope>NUCLEOTIDE SEQUENCE</scope>
    <source>
        <strain evidence="1">AVDCRST_MAG56</strain>
    </source>
</reference>
<protein>
    <submittedName>
        <fullName evidence="1">Uncharacterized protein</fullName>
    </submittedName>
</protein>
<dbReference type="EMBL" id="CADCTQ010000601">
    <property type="protein sequence ID" value="CAA9327162.1"/>
    <property type="molecule type" value="Genomic_DNA"/>
</dbReference>
<dbReference type="AlphaFoldDB" id="A0A6J4LAF2"/>